<dbReference type="PROSITE" id="PS51257">
    <property type="entry name" value="PROKAR_LIPOPROTEIN"/>
    <property type="match status" value="1"/>
</dbReference>
<dbReference type="PANTHER" id="PTHR10900:SF77">
    <property type="entry name" value="FI19380P1"/>
    <property type="match status" value="1"/>
</dbReference>
<comment type="caution">
    <text evidence="3">The sequence shown here is derived from an EMBL/GenBank/DDBJ whole genome shotgun (WGS) entry which is preliminary data.</text>
</comment>
<evidence type="ECO:0000313" key="4">
    <source>
        <dbReference type="Proteomes" id="UP001574170"/>
    </source>
</evidence>
<protein>
    <submittedName>
        <fullName evidence="3">Fasciclin domain-containing protein</fullName>
    </submittedName>
</protein>
<keyword evidence="1" id="KW-0732">Signal</keyword>
<dbReference type="Pfam" id="PF02469">
    <property type="entry name" value="Fasciclin"/>
    <property type="match status" value="1"/>
</dbReference>
<dbReference type="PANTHER" id="PTHR10900">
    <property type="entry name" value="PERIOSTIN-RELATED"/>
    <property type="match status" value="1"/>
</dbReference>
<feature type="signal peptide" evidence="1">
    <location>
        <begin position="1"/>
        <end position="24"/>
    </location>
</feature>
<dbReference type="Gene3D" id="2.30.180.10">
    <property type="entry name" value="FAS1 domain"/>
    <property type="match status" value="1"/>
</dbReference>
<proteinExistence type="predicted"/>
<dbReference type="SMART" id="SM00554">
    <property type="entry name" value="FAS1"/>
    <property type="match status" value="1"/>
</dbReference>
<name>A0ABV4TJH4_9FLAO</name>
<gene>
    <name evidence="3" type="ORF">AAGV33_01365</name>
</gene>
<sequence length="491" mass="54589">MIKFHSFYKNIAVAVLMLIAFSCSDPWNDRNTANEANIDKSLVEAINSSSEFSEFSKVLTATGYDKVLASSKNFTVFVPSNAAMSQVPVSIINDPVALKQFVGNHIALTSYSSVRDNDEVQIEMQSKKFLMLKGSSTIDDATIIKADMLASNGIYHVIDKPLTPKLNIWQFVASQSATSMMSADLLALKEFNIYQADSVKKVLSESVGAGYLSDSLTNSFLTNVYNLNNEKNSYTLFLMENDGYTEETDKMKAYTIKSTTDSTATYAKYFTVRDMVFNKKYEPSQLPSTLTSRFGVEYAVDKTQIVGEPIRLSNGIVYIMKKVDVPMDKRLVPIVIQGESFDLRFNMSNSIASITRDFFLPSAENINDVFVLNPGSALPRLVYQNRLKDLYSTTYRVHWRAINNKTTVFSQTISIGGNYVVTGSTFTFVNPLKTLAYTPVPINDFNEVLVGDFTPLQSGNILNLTLLGANTATNNQNSLALDYLKIVPVVK</sequence>
<reference evidence="3 4" key="1">
    <citation type="submission" date="2024-04" db="EMBL/GenBank/DDBJ databases">
        <title>New Clade of Flavobacterium.</title>
        <authorList>
            <person name="Matos L."/>
            <person name="Proenca D.N."/>
            <person name="Fransisco R.M."/>
            <person name="Chung A.P."/>
            <person name="Maccario L."/>
            <person name="Sorensen S.J."/>
            <person name="Morais P.V."/>
        </authorList>
    </citation>
    <scope>NUCLEOTIDE SEQUENCE [LARGE SCALE GENOMIC DNA]</scope>
    <source>
        <strain evidence="3 4">FBOR7N2.3</strain>
    </source>
</reference>
<feature type="domain" description="FAS1" evidence="2">
    <location>
        <begin position="39"/>
        <end position="162"/>
    </location>
</feature>
<dbReference type="RefSeq" id="WP_373390107.1">
    <property type="nucleotide sequence ID" value="NZ_JBCFQK010000001.1"/>
</dbReference>
<evidence type="ECO:0000259" key="2">
    <source>
        <dbReference type="PROSITE" id="PS50213"/>
    </source>
</evidence>
<evidence type="ECO:0000256" key="1">
    <source>
        <dbReference type="SAM" id="SignalP"/>
    </source>
</evidence>
<evidence type="ECO:0000313" key="3">
    <source>
        <dbReference type="EMBL" id="MFA9193037.1"/>
    </source>
</evidence>
<keyword evidence="4" id="KW-1185">Reference proteome</keyword>
<feature type="chain" id="PRO_5046161797" evidence="1">
    <location>
        <begin position="25"/>
        <end position="491"/>
    </location>
</feature>
<dbReference type="EMBL" id="JBCFQK010000001">
    <property type="protein sequence ID" value="MFA9193037.1"/>
    <property type="molecule type" value="Genomic_DNA"/>
</dbReference>
<accession>A0ABV4TJH4</accession>
<dbReference type="InterPro" id="IPR050904">
    <property type="entry name" value="Adhesion/Biosynth-related"/>
</dbReference>
<dbReference type="PROSITE" id="PS50213">
    <property type="entry name" value="FAS1"/>
    <property type="match status" value="1"/>
</dbReference>
<dbReference type="Proteomes" id="UP001574170">
    <property type="component" value="Unassembled WGS sequence"/>
</dbReference>
<dbReference type="InterPro" id="IPR000782">
    <property type="entry name" value="FAS1_domain"/>
</dbReference>
<dbReference type="SUPFAM" id="SSF82153">
    <property type="entry name" value="FAS1 domain"/>
    <property type="match status" value="1"/>
</dbReference>
<organism evidence="3 4">
    <name type="scientific">Flavobacterium magnesitis</name>
    <dbReference type="NCBI Taxonomy" id="3138077"/>
    <lineage>
        <taxon>Bacteria</taxon>
        <taxon>Pseudomonadati</taxon>
        <taxon>Bacteroidota</taxon>
        <taxon>Flavobacteriia</taxon>
        <taxon>Flavobacteriales</taxon>
        <taxon>Flavobacteriaceae</taxon>
        <taxon>Flavobacterium</taxon>
    </lineage>
</organism>
<dbReference type="InterPro" id="IPR036378">
    <property type="entry name" value="FAS1_dom_sf"/>
</dbReference>